<evidence type="ECO:0000256" key="1">
    <source>
        <dbReference type="ARBA" id="ARBA00004370"/>
    </source>
</evidence>
<keyword evidence="4 10" id="KW-0378">Hydrolase</keyword>
<evidence type="ECO:0000256" key="9">
    <source>
        <dbReference type="PIRSR" id="PIRSR623088-3"/>
    </source>
</evidence>
<feature type="active site" description="Proton donor" evidence="7">
    <location>
        <position position="900"/>
    </location>
</feature>
<feature type="binding site" evidence="8">
    <location>
        <position position="1053"/>
    </location>
    <ligand>
        <name>AMP</name>
        <dbReference type="ChEBI" id="CHEBI:456215"/>
    </ligand>
</feature>
<dbReference type="GO" id="GO:0046872">
    <property type="term" value="F:metal ion binding"/>
    <property type="evidence" value="ECO:0007669"/>
    <property type="project" value="UniProtKB-KW"/>
</dbReference>
<dbReference type="PROSITE" id="PS00126">
    <property type="entry name" value="PDEASE_I_1"/>
    <property type="match status" value="1"/>
</dbReference>
<dbReference type="Gene3D" id="1.10.1300.10">
    <property type="entry name" value="3'5'-cyclic nucleotide phosphodiesterase, catalytic domain"/>
    <property type="match status" value="1"/>
</dbReference>
<comment type="similarity">
    <text evidence="10">Belongs to the cyclic nucleotide phosphodiesterase family.</text>
</comment>
<evidence type="ECO:0000256" key="4">
    <source>
        <dbReference type="ARBA" id="ARBA00022801"/>
    </source>
</evidence>
<dbReference type="Pfam" id="PF01094">
    <property type="entry name" value="ANF_receptor"/>
    <property type="match status" value="1"/>
</dbReference>
<dbReference type="InterPro" id="IPR023174">
    <property type="entry name" value="PDEase_CS"/>
</dbReference>
<feature type="region of interest" description="Disordered" evidence="11">
    <location>
        <begin position="643"/>
        <end position="663"/>
    </location>
</feature>
<dbReference type="STRING" id="246404.A0A507FGJ7"/>
<dbReference type="AlphaFoldDB" id="A0A507FGJ7"/>
<feature type="binding site" evidence="8">
    <location>
        <position position="1104"/>
    </location>
    <ligand>
        <name>AMP</name>
        <dbReference type="ChEBI" id="CHEBI:456215"/>
    </ligand>
</feature>
<feature type="binding site" evidence="9">
    <location>
        <position position="940"/>
    </location>
    <ligand>
        <name>Zn(2+)</name>
        <dbReference type="ChEBI" id="CHEBI:29105"/>
        <label>1</label>
    </ligand>
</feature>
<evidence type="ECO:0000256" key="7">
    <source>
        <dbReference type="PIRSR" id="PIRSR623088-1"/>
    </source>
</evidence>
<dbReference type="PROSITE" id="PS51845">
    <property type="entry name" value="PDEASE_I_2"/>
    <property type="match status" value="1"/>
</dbReference>
<evidence type="ECO:0000256" key="10">
    <source>
        <dbReference type="RuleBase" id="RU363067"/>
    </source>
</evidence>
<reference evidence="13 14" key="1">
    <citation type="journal article" date="2019" name="Sci. Rep.">
        <title>Comparative genomics of chytrid fungi reveal insights into the obligate biotrophic and pathogenic lifestyle of Synchytrium endobioticum.</title>
        <authorList>
            <person name="van de Vossenberg B.T.L.H."/>
            <person name="Warris S."/>
            <person name="Nguyen H.D.T."/>
            <person name="van Gent-Pelzer M.P.E."/>
            <person name="Joly D.L."/>
            <person name="van de Geest H.C."/>
            <person name="Bonants P.J.M."/>
            <person name="Smith D.S."/>
            <person name="Levesque C.A."/>
            <person name="van der Lee T.A.J."/>
        </authorList>
    </citation>
    <scope>NUCLEOTIDE SEQUENCE [LARGE SCALE GENOMIC DNA]</scope>
    <source>
        <strain evidence="13 14">CBS 675.73</strain>
    </source>
</reference>
<evidence type="ECO:0000256" key="6">
    <source>
        <dbReference type="ARBA" id="ARBA00023136"/>
    </source>
</evidence>
<dbReference type="Pfam" id="PF00233">
    <property type="entry name" value="PDEase_I"/>
    <property type="match status" value="1"/>
</dbReference>
<feature type="binding site" evidence="8">
    <location>
        <begin position="900"/>
        <end position="904"/>
    </location>
    <ligand>
        <name>AMP</name>
        <dbReference type="ChEBI" id="CHEBI:456215"/>
    </ligand>
</feature>
<name>A0A507FGJ7_9FUNG</name>
<keyword evidence="6" id="KW-0472">Membrane</keyword>
<comment type="caution">
    <text evidence="13">The sequence shown here is derived from an EMBL/GenBank/DDBJ whole genome shotgun (WGS) entry which is preliminary data.</text>
</comment>
<feature type="binding site" evidence="9">
    <location>
        <position position="941"/>
    </location>
    <ligand>
        <name>Zn(2+)</name>
        <dbReference type="ChEBI" id="CHEBI:29105"/>
        <label>1</label>
    </ligand>
</feature>
<evidence type="ECO:0000313" key="13">
    <source>
        <dbReference type="EMBL" id="TPX75282.1"/>
    </source>
</evidence>
<dbReference type="EMBL" id="QEAP01000087">
    <property type="protein sequence ID" value="TPX75282.1"/>
    <property type="molecule type" value="Genomic_DNA"/>
</dbReference>
<evidence type="ECO:0000256" key="5">
    <source>
        <dbReference type="ARBA" id="ARBA00022989"/>
    </source>
</evidence>
<feature type="binding site" evidence="9">
    <location>
        <position position="1053"/>
    </location>
    <ligand>
        <name>Zn(2+)</name>
        <dbReference type="ChEBI" id="CHEBI:29105"/>
        <label>1</label>
    </ligand>
</feature>
<dbReference type="PRINTS" id="PR00387">
    <property type="entry name" value="PDIESTERASE1"/>
</dbReference>
<organism evidence="13 14">
    <name type="scientific">Chytriomyces confervae</name>
    <dbReference type="NCBI Taxonomy" id="246404"/>
    <lineage>
        <taxon>Eukaryota</taxon>
        <taxon>Fungi</taxon>
        <taxon>Fungi incertae sedis</taxon>
        <taxon>Chytridiomycota</taxon>
        <taxon>Chytridiomycota incertae sedis</taxon>
        <taxon>Chytridiomycetes</taxon>
        <taxon>Chytridiales</taxon>
        <taxon>Chytriomycetaceae</taxon>
        <taxon>Chytriomyces</taxon>
    </lineage>
</organism>
<keyword evidence="14" id="KW-1185">Reference proteome</keyword>
<evidence type="ECO:0000256" key="11">
    <source>
        <dbReference type="SAM" id="MobiDB-lite"/>
    </source>
</evidence>
<dbReference type="EC" id="3.1.4.-" evidence="10"/>
<keyword evidence="5" id="KW-1133">Transmembrane helix</keyword>
<feature type="domain" description="PDEase" evidence="12">
    <location>
        <begin position="820"/>
        <end position="1151"/>
    </location>
</feature>
<feature type="binding site" evidence="9">
    <location>
        <position position="941"/>
    </location>
    <ligand>
        <name>Zn(2+)</name>
        <dbReference type="ChEBI" id="CHEBI:29105"/>
        <label>2</label>
    </ligand>
</feature>
<dbReference type="GO" id="GO:0007165">
    <property type="term" value="P:signal transduction"/>
    <property type="evidence" value="ECO:0007669"/>
    <property type="project" value="InterPro"/>
</dbReference>
<dbReference type="SUPFAM" id="SSF53822">
    <property type="entry name" value="Periplasmic binding protein-like I"/>
    <property type="match status" value="1"/>
</dbReference>
<dbReference type="Gene3D" id="3.40.50.2300">
    <property type="match status" value="1"/>
</dbReference>
<keyword evidence="2" id="KW-0812">Transmembrane</keyword>
<gene>
    <name evidence="13" type="ORF">CcCBS67573_g03449</name>
</gene>
<keyword evidence="3 9" id="KW-0479">Metal-binding</keyword>
<dbReference type="PANTHER" id="PTHR11347">
    <property type="entry name" value="CYCLIC NUCLEOTIDE PHOSPHODIESTERASE"/>
    <property type="match status" value="1"/>
</dbReference>
<comment type="subcellular location">
    <subcellularLocation>
        <location evidence="1">Membrane</location>
    </subcellularLocation>
</comment>
<sequence>MSSKPAYLGRMTIMPRAFDSFYDAVSDTLLAYNCSKGGLRLSQGRRGVQFICLAQRIILSILLCSVVLPVEAAPSSSASALTNMRKRAEEITIPTRVKTLQNTSIPTISVYFPIPEVSDRWAALVSTLYMAADDLFETDPNLWVDIRVSRILNRSDAFEESEDAARSGGVAGFLGDAMYAEVAQVAARFQIPMCEGMDTRSQLSDRGKYPTLFRTIPSAESELAAMYSLVRYLGFSKVAIVPADNDTDSSSVFIMASKYNLSVQAMYLEPETATGCARIEQSLRANTAADALVVVLILSKHFAATCLESLAANANLAKKATWVLDQAAMSVVSSVKASGMFAVSRIEGSGEAYANVLSKWRDPAYQSRYPHISAFDVPPAGFMFVRSCLEVMINGFNQKLSQSGLQSVVSRQMNVPADFTFPSLETSTGRIDFRPGTADRAGSFNIHYHNGTSFVLVGVLNESMQIDLRQSLDTFGWVNASVPSVAVGESGRSNASLATGLSVGGGILIIGLAVYIYYRCRAARSDLNKSTEEEEEVGLQSNANNIGINVSGTGQQALNILARMKEQDQKRNRPCLTDFQIQILTDALTSGGNSAYDPTFELSPTNGPPVDAELQEFLMNTMLATGKRRTAVDGHLIPVSTATLNAAPPSTPIPLQDDEPPGLTREKSLFKQLKSSAHSLVSNRLHDAEAGTREGSEAASPEGPHFKSDRTEELKHASAAKFAMKREFSNESYLLAGTVARSKTTKAGALKSLNSQQPSLARRISTFATHAFSPAGMTQSPVKDSMEPKEFAMSPLSSSVFIAVPDLNRPYFESKFMQNATEDLQTISMSPINDYLNSACLTWGIDMFKLCDLSEGHPLYFSGMWIVEKTDFLDRYRIGTGKFKSWLLMMEREYSPLPYHNRLHAADVLQGFNYMAFHGQWASAFTPIEKFAGLLAAIGHDIDHTGFSNQFLVKSRHPMAIMYSDSSVNEFHHSAHMFTTTLESESNIFSGFTVEEFEEMRRIVIKLIVATDMGKHFEIMSKFQTKMAATGFAKLDTQENRLLVLEIALKCSDLSNPSKPQDIAVQWSFCIMEEFYRQGDEERKHGLPVSNFMDRQNPNVAKCQIGFIDLLVAPLFNTWISFNRDDDANNATMRSNISHNKKLWQHVSASSKQESGSARSNAVSLIAKSLSSIDPSAVVTTSMSNGRGGTPEVPQVPEIFVMQASERSIPVLE</sequence>
<feature type="binding site" evidence="9">
    <location>
        <position position="904"/>
    </location>
    <ligand>
        <name>Zn(2+)</name>
        <dbReference type="ChEBI" id="CHEBI:29105"/>
        <label>1</label>
    </ligand>
</feature>
<dbReference type="InterPro" id="IPR023088">
    <property type="entry name" value="PDEase"/>
</dbReference>
<dbReference type="GO" id="GO:0004114">
    <property type="term" value="F:3',5'-cyclic-nucleotide phosphodiesterase activity"/>
    <property type="evidence" value="ECO:0007669"/>
    <property type="project" value="InterPro"/>
</dbReference>
<dbReference type="InterPro" id="IPR036971">
    <property type="entry name" value="PDEase_catalytic_dom_sf"/>
</dbReference>
<comment type="cofactor">
    <cofactor evidence="10">
        <name>a divalent metal cation</name>
        <dbReference type="ChEBI" id="CHEBI:60240"/>
    </cofactor>
    <text evidence="10">Binds 2 divalent metal cations per subunit. Site 1 may preferentially bind zinc ions, while site 2 has a preference for magnesium and/or manganese ions.</text>
</comment>
<evidence type="ECO:0000313" key="14">
    <source>
        <dbReference type="Proteomes" id="UP000320333"/>
    </source>
</evidence>
<feature type="region of interest" description="Disordered" evidence="11">
    <location>
        <begin position="688"/>
        <end position="714"/>
    </location>
</feature>
<dbReference type="CDD" id="cd00077">
    <property type="entry name" value="HDc"/>
    <property type="match status" value="1"/>
</dbReference>
<evidence type="ECO:0000259" key="12">
    <source>
        <dbReference type="PROSITE" id="PS51845"/>
    </source>
</evidence>
<accession>A0A507FGJ7</accession>
<evidence type="ECO:0000256" key="8">
    <source>
        <dbReference type="PIRSR" id="PIRSR623088-2"/>
    </source>
</evidence>
<evidence type="ECO:0000256" key="2">
    <source>
        <dbReference type="ARBA" id="ARBA00022692"/>
    </source>
</evidence>
<dbReference type="InterPro" id="IPR003607">
    <property type="entry name" value="HD/PDEase_dom"/>
</dbReference>
<protein>
    <recommendedName>
        <fullName evidence="10">Phosphodiesterase</fullName>
        <ecNumber evidence="10">3.1.4.-</ecNumber>
    </recommendedName>
</protein>
<dbReference type="Proteomes" id="UP000320333">
    <property type="component" value="Unassembled WGS sequence"/>
</dbReference>
<feature type="compositionally biased region" description="Basic and acidic residues" evidence="11">
    <location>
        <begin position="704"/>
        <end position="714"/>
    </location>
</feature>
<dbReference type="InterPro" id="IPR001828">
    <property type="entry name" value="ANF_lig-bd_rcpt"/>
</dbReference>
<evidence type="ECO:0000256" key="3">
    <source>
        <dbReference type="ARBA" id="ARBA00022723"/>
    </source>
</evidence>
<dbReference type="InterPro" id="IPR028082">
    <property type="entry name" value="Peripla_BP_I"/>
</dbReference>
<dbReference type="SUPFAM" id="SSF109604">
    <property type="entry name" value="HD-domain/PDEase-like"/>
    <property type="match status" value="1"/>
</dbReference>
<dbReference type="GO" id="GO:0016020">
    <property type="term" value="C:membrane"/>
    <property type="evidence" value="ECO:0007669"/>
    <property type="project" value="UniProtKB-SubCell"/>
</dbReference>
<dbReference type="OrthoDB" id="546632at2759"/>
<proteinExistence type="inferred from homology"/>
<feature type="binding site" evidence="8">
    <location>
        <position position="941"/>
    </location>
    <ligand>
        <name>AMP</name>
        <dbReference type="ChEBI" id="CHEBI:456215"/>
    </ligand>
</feature>
<dbReference type="InterPro" id="IPR002073">
    <property type="entry name" value="PDEase_catalytic_dom"/>
</dbReference>